<organism evidence="2 3">
    <name type="scientific">Gossypium darwinii</name>
    <name type="common">Darwin's cotton</name>
    <name type="synonym">Gossypium barbadense var. darwinii</name>
    <dbReference type="NCBI Taxonomy" id="34276"/>
    <lineage>
        <taxon>Eukaryota</taxon>
        <taxon>Viridiplantae</taxon>
        <taxon>Streptophyta</taxon>
        <taxon>Embryophyta</taxon>
        <taxon>Tracheophyta</taxon>
        <taxon>Spermatophyta</taxon>
        <taxon>Magnoliopsida</taxon>
        <taxon>eudicotyledons</taxon>
        <taxon>Gunneridae</taxon>
        <taxon>Pentapetalae</taxon>
        <taxon>rosids</taxon>
        <taxon>malvids</taxon>
        <taxon>Malvales</taxon>
        <taxon>Malvaceae</taxon>
        <taxon>Malvoideae</taxon>
        <taxon>Gossypium</taxon>
    </lineage>
</organism>
<accession>A0A5D2HNJ4</accession>
<name>A0A5D2HNJ4_GOSDA</name>
<dbReference type="Gene3D" id="3.30.420.10">
    <property type="entry name" value="Ribonuclease H-like superfamily/Ribonuclease H"/>
    <property type="match status" value="1"/>
</dbReference>
<dbReference type="GO" id="GO:0015074">
    <property type="term" value="P:DNA integration"/>
    <property type="evidence" value="ECO:0007669"/>
    <property type="project" value="InterPro"/>
</dbReference>
<keyword evidence="3" id="KW-1185">Reference proteome</keyword>
<dbReference type="InterPro" id="IPR012337">
    <property type="entry name" value="RNaseH-like_sf"/>
</dbReference>
<protein>
    <recommendedName>
        <fullName evidence="1">Integrase catalytic domain-containing protein</fullName>
    </recommendedName>
</protein>
<gene>
    <name evidence="2" type="ORF">ES288_A01G204300v1</name>
</gene>
<evidence type="ECO:0000313" key="2">
    <source>
        <dbReference type="EMBL" id="TYH31845.1"/>
    </source>
</evidence>
<dbReference type="PANTHER" id="PTHR35046:SF26">
    <property type="entry name" value="RNA-DIRECTED DNA POLYMERASE"/>
    <property type="match status" value="1"/>
</dbReference>
<evidence type="ECO:0000259" key="1">
    <source>
        <dbReference type="PROSITE" id="PS50994"/>
    </source>
</evidence>
<dbReference type="SUPFAM" id="SSF53098">
    <property type="entry name" value="Ribonuclease H-like"/>
    <property type="match status" value="1"/>
</dbReference>
<feature type="domain" description="Integrase catalytic" evidence="1">
    <location>
        <begin position="1"/>
        <end position="97"/>
    </location>
</feature>
<dbReference type="InterPro" id="IPR001584">
    <property type="entry name" value="Integrase_cat-core"/>
</dbReference>
<dbReference type="PROSITE" id="PS50994">
    <property type="entry name" value="INTEGRASE"/>
    <property type="match status" value="1"/>
</dbReference>
<proteinExistence type="predicted"/>
<dbReference type="AlphaFoldDB" id="A0A5D2HNJ4"/>
<evidence type="ECO:0000313" key="3">
    <source>
        <dbReference type="Proteomes" id="UP000323506"/>
    </source>
</evidence>
<dbReference type="InterPro" id="IPR036397">
    <property type="entry name" value="RNaseH_sf"/>
</dbReference>
<dbReference type="GO" id="GO:0003676">
    <property type="term" value="F:nucleic acid binding"/>
    <property type="evidence" value="ECO:0007669"/>
    <property type="project" value="InterPro"/>
</dbReference>
<sequence>MDFINGLSVTKGKDTIWVVVDRLMKYEHFVASNHPYSALTVAQAYLDYIFKLHGLPDTIVFDRDKVFVSNFLQELFTKLGTKIHHSNAYHSQTDGQT</sequence>
<dbReference type="EMBL" id="CM017688">
    <property type="protein sequence ID" value="TYH31845.1"/>
    <property type="molecule type" value="Genomic_DNA"/>
</dbReference>
<dbReference type="PANTHER" id="PTHR35046">
    <property type="entry name" value="ZINC KNUCKLE (CCHC-TYPE) FAMILY PROTEIN"/>
    <property type="match status" value="1"/>
</dbReference>
<reference evidence="2 3" key="1">
    <citation type="submission" date="2019-06" db="EMBL/GenBank/DDBJ databases">
        <title>WGS assembly of Gossypium darwinii.</title>
        <authorList>
            <person name="Chen Z.J."/>
            <person name="Sreedasyam A."/>
            <person name="Ando A."/>
            <person name="Song Q."/>
            <person name="De L."/>
            <person name="Hulse-Kemp A."/>
            <person name="Ding M."/>
            <person name="Ye W."/>
            <person name="Kirkbride R."/>
            <person name="Jenkins J."/>
            <person name="Plott C."/>
            <person name="Lovell J."/>
            <person name="Lin Y.-M."/>
            <person name="Vaughn R."/>
            <person name="Liu B."/>
            <person name="Li W."/>
            <person name="Simpson S."/>
            <person name="Scheffler B."/>
            <person name="Saski C."/>
            <person name="Grover C."/>
            <person name="Hu G."/>
            <person name="Conover J."/>
            <person name="Carlson J."/>
            <person name="Shu S."/>
            <person name="Boston L."/>
            <person name="Williams M."/>
            <person name="Peterson D."/>
            <person name="Mcgee K."/>
            <person name="Jones D."/>
            <person name="Wendel J."/>
            <person name="Stelly D."/>
            <person name="Grimwood J."/>
            <person name="Schmutz J."/>
        </authorList>
    </citation>
    <scope>NUCLEOTIDE SEQUENCE [LARGE SCALE GENOMIC DNA]</scope>
    <source>
        <strain evidence="2">1808015.09</strain>
    </source>
</reference>
<dbReference type="Proteomes" id="UP000323506">
    <property type="component" value="Chromosome A01"/>
</dbReference>